<dbReference type="GO" id="GO:0003677">
    <property type="term" value="F:DNA binding"/>
    <property type="evidence" value="ECO:0007669"/>
    <property type="project" value="UniProtKB-KW"/>
</dbReference>
<dbReference type="GO" id="GO:0003700">
    <property type="term" value="F:DNA-binding transcription factor activity"/>
    <property type="evidence" value="ECO:0007669"/>
    <property type="project" value="InterPro"/>
</dbReference>
<comment type="similarity">
    <text evidence="1">Belongs to the LysR transcriptional regulatory family.</text>
</comment>
<keyword evidence="2" id="KW-0805">Transcription regulation</keyword>
<feature type="domain" description="HTH lysR-type" evidence="5">
    <location>
        <begin position="1"/>
        <end position="45"/>
    </location>
</feature>
<evidence type="ECO:0000259" key="5">
    <source>
        <dbReference type="PROSITE" id="PS50931"/>
    </source>
</evidence>
<keyword evidence="3" id="KW-0238">DNA-binding</keyword>
<dbReference type="Proteomes" id="UP000255425">
    <property type="component" value="Unassembled WGS sequence"/>
</dbReference>
<dbReference type="CDD" id="cd05466">
    <property type="entry name" value="PBP2_LTTR_substrate"/>
    <property type="match status" value="1"/>
</dbReference>
<evidence type="ECO:0000256" key="1">
    <source>
        <dbReference type="ARBA" id="ARBA00009437"/>
    </source>
</evidence>
<dbReference type="Pfam" id="PF03466">
    <property type="entry name" value="LysR_substrate"/>
    <property type="match status" value="1"/>
</dbReference>
<evidence type="ECO:0000313" key="6">
    <source>
        <dbReference type="EMBL" id="SUM69141.1"/>
    </source>
</evidence>
<dbReference type="InterPro" id="IPR005119">
    <property type="entry name" value="LysR_subst-bd"/>
</dbReference>
<dbReference type="Pfam" id="PF00126">
    <property type="entry name" value="HTH_1"/>
    <property type="match status" value="1"/>
</dbReference>
<dbReference type="Gene3D" id="1.10.10.10">
    <property type="entry name" value="Winged helix-like DNA-binding domain superfamily/Winged helix DNA-binding domain"/>
    <property type="match status" value="1"/>
</dbReference>
<organism evidence="6 7">
    <name type="scientific">Staphylococcus saccharolyticus</name>
    <dbReference type="NCBI Taxonomy" id="33028"/>
    <lineage>
        <taxon>Bacteria</taxon>
        <taxon>Bacillati</taxon>
        <taxon>Bacillota</taxon>
        <taxon>Bacilli</taxon>
        <taxon>Bacillales</taxon>
        <taxon>Staphylococcaceae</taxon>
        <taxon>Staphylococcus</taxon>
    </lineage>
</organism>
<evidence type="ECO:0000256" key="2">
    <source>
        <dbReference type="ARBA" id="ARBA00023015"/>
    </source>
</evidence>
<dbReference type="AlphaFoldDB" id="A0A380GZD0"/>
<dbReference type="SUPFAM" id="SSF53850">
    <property type="entry name" value="Periplasmic binding protein-like II"/>
    <property type="match status" value="1"/>
</dbReference>
<keyword evidence="7" id="KW-1185">Reference proteome</keyword>
<dbReference type="InterPro" id="IPR036390">
    <property type="entry name" value="WH_DNA-bd_sf"/>
</dbReference>
<dbReference type="InterPro" id="IPR036388">
    <property type="entry name" value="WH-like_DNA-bd_sf"/>
</dbReference>
<dbReference type="SUPFAM" id="SSF46785">
    <property type="entry name" value="Winged helix' DNA-binding domain"/>
    <property type="match status" value="1"/>
</dbReference>
<dbReference type="InterPro" id="IPR000847">
    <property type="entry name" value="LysR_HTH_N"/>
</dbReference>
<sequence>MLNTIAKAANFLHISQPSLTATIKKMEADLGYDLFMRTTKDIKITEKGIQFYKYATQLVQEYHSTVEKMYDLNITSEPKIKIGILESTHQWVANVIQLHHKMYTNQKYRIYEIHDRSASIDQLLNFDIHFTLTNEKINHEDIISIPLYEEPYVLLTPKNEFPNHKAIKIENLPLIMPIKNSQMQKHLDDFFNRMNILIL</sequence>
<keyword evidence="4" id="KW-0804">Transcription</keyword>
<evidence type="ECO:0000256" key="3">
    <source>
        <dbReference type="ARBA" id="ARBA00023125"/>
    </source>
</evidence>
<gene>
    <name evidence="6" type="primary">cynR_2</name>
    <name evidence="6" type="ORF">NCTC11807_00733</name>
</gene>
<dbReference type="PANTHER" id="PTHR30126">
    <property type="entry name" value="HTH-TYPE TRANSCRIPTIONAL REGULATOR"/>
    <property type="match status" value="1"/>
</dbReference>
<name>A0A380GZD0_9STAP</name>
<dbReference type="Gene3D" id="3.40.190.290">
    <property type="match status" value="1"/>
</dbReference>
<evidence type="ECO:0000313" key="7">
    <source>
        <dbReference type="Proteomes" id="UP000255425"/>
    </source>
</evidence>
<dbReference type="PANTHER" id="PTHR30126:SF96">
    <property type="entry name" value="TRANSCRIPTIONAL REGULATORY PROTEIN, LYSR FAMILY"/>
    <property type="match status" value="1"/>
</dbReference>
<protein>
    <submittedName>
        <fullName evidence="6">Bacterial regulatory helix-turn-helix, lysR family protein</fullName>
    </submittedName>
</protein>
<dbReference type="PROSITE" id="PS50931">
    <property type="entry name" value="HTH_LYSR"/>
    <property type="match status" value="1"/>
</dbReference>
<accession>A0A380GZD0</accession>
<dbReference type="PRINTS" id="PR00039">
    <property type="entry name" value="HTHLYSR"/>
</dbReference>
<dbReference type="EMBL" id="UHDZ01000001">
    <property type="protein sequence ID" value="SUM69141.1"/>
    <property type="molecule type" value="Genomic_DNA"/>
</dbReference>
<reference evidence="6 7" key="1">
    <citation type="submission" date="2018-06" db="EMBL/GenBank/DDBJ databases">
        <authorList>
            <consortium name="Pathogen Informatics"/>
            <person name="Doyle S."/>
        </authorList>
    </citation>
    <scope>NUCLEOTIDE SEQUENCE [LARGE SCALE GENOMIC DNA]</scope>
    <source>
        <strain evidence="6 7">NCTC11807</strain>
    </source>
</reference>
<evidence type="ECO:0000256" key="4">
    <source>
        <dbReference type="ARBA" id="ARBA00023163"/>
    </source>
</evidence>
<proteinExistence type="inferred from homology"/>